<proteinExistence type="predicted"/>
<evidence type="ECO:0000313" key="1">
    <source>
        <dbReference type="EMBL" id="TPG56365.1"/>
    </source>
</evidence>
<comment type="caution">
    <text evidence="1">The sequence shown here is derived from an EMBL/GenBank/DDBJ whole genome shotgun (WGS) entry which is preliminary data.</text>
</comment>
<accession>A0A502G3I5</accession>
<organism evidence="1 2">
    <name type="scientific">Sphingomonas glacialis</name>
    <dbReference type="NCBI Taxonomy" id="658225"/>
    <lineage>
        <taxon>Bacteria</taxon>
        <taxon>Pseudomonadati</taxon>
        <taxon>Pseudomonadota</taxon>
        <taxon>Alphaproteobacteria</taxon>
        <taxon>Sphingomonadales</taxon>
        <taxon>Sphingomonadaceae</taxon>
        <taxon>Sphingomonas</taxon>
    </lineage>
</organism>
<dbReference type="EMBL" id="RCZC01000001">
    <property type="protein sequence ID" value="TPG56365.1"/>
    <property type="molecule type" value="Genomic_DNA"/>
</dbReference>
<reference evidence="1 2" key="1">
    <citation type="journal article" date="2019" name="Environ. Microbiol.">
        <title>Species interactions and distinct microbial communities in high Arctic permafrost affected cryosols are associated with the CH4 and CO2 gas fluxes.</title>
        <authorList>
            <person name="Altshuler I."/>
            <person name="Hamel J."/>
            <person name="Turney S."/>
            <person name="Magnuson E."/>
            <person name="Levesque R."/>
            <person name="Greer C."/>
            <person name="Whyte L.G."/>
        </authorList>
    </citation>
    <scope>NUCLEOTIDE SEQUENCE [LARGE SCALE GENOMIC DNA]</scope>
    <source>
        <strain evidence="1 2">E6.1</strain>
    </source>
</reference>
<dbReference type="RefSeq" id="WP_140847374.1">
    <property type="nucleotide sequence ID" value="NZ_RCZC01000001.1"/>
</dbReference>
<dbReference type="AlphaFoldDB" id="A0A502G3I5"/>
<name>A0A502G3I5_9SPHN</name>
<evidence type="ECO:0000313" key="2">
    <source>
        <dbReference type="Proteomes" id="UP000319931"/>
    </source>
</evidence>
<dbReference type="OrthoDB" id="7595146at2"/>
<gene>
    <name evidence="1" type="ORF">EAH76_02060</name>
</gene>
<dbReference type="Proteomes" id="UP000319931">
    <property type="component" value="Unassembled WGS sequence"/>
</dbReference>
<sequence>MEKIADTDPERLPFYHSTRGSGFDEAHRDAIGAMTADRGWIVNAFAQVEYLLADTVVRCGSLPEYADANTTLPYRLDQRVTRFADLIALDGPLADQRGAFEHVVVNFRAAEERRQFLVHGFASFHFAPGGDMAMRFDRFMPARDDPDRRRSMWFRPATLAAIREEASSQTEDAIREFIALHERFGWVGD</sequence>
<protein>
    <submittedName>
        <fullName evidence="1">Uncharacterized protein</fullName>
    </submittedName>
</protein>
<keyword evidence="2" id="KW-1185">Reference proteome</keyword>